<dbReference type="Pfam" id="PF01627">
    <property type="entry name" value="Hpt"/>
    <property type="match status" value="1"/>
</dbReference>
<keyword evidence="4" id="KW-0808">Transferase</keyword>
<dbReference type="SUPFAM" id="SSF55874">
    <property type="entry name" value="ATPase domain of HSP90 chaperone/DNA topoisomerase II/histidine kinase"/>
    <property type="match status" value="1"/>
</dbReference>
<evidence type="ECO:0000313" key="14">
    <source>
        <dbReference type="Proteomes" id="UP000664417"/>
    </source>
</evidence>
<feature type="compositionally biased region" description="Basic and acidic residues" evidence="8">
    <location>
        <begin position="666"/>
        <end position="679"/>
    </location>
</feature>
<dbReference type="Pfam" id="PF00072">
    <property type="entry name" value="Response_reg"/>
    <property type="match status" value="1"/>
</dbReference>
<evidence type="ECO:0000256" key="7">
    <source>
        <dbReference type="PROSITE-ProRule" id="PRU00169"/>
    </source>
</evidence>
<evidence type="ECO:0000259" key="11">
    <source>
        <dbReference type="PROSITE" id="PS50851"/>
    </source>
</evidence>
<feature type="domain" description="HPt" evidence="12">
    <location>
        <begin position="1"/>
        <end position="107"/>
    </location>
</feature>
<evidence type="ECO:0000256" key="4">
    <source>
        <dbReference type="ARBA" id="ARBA00022679"/>
    </source>
</evidence>
<comment type="catalytic activity">
    <reaction evidence="1">
        <text>ATP + protein L-histidine = ADP + protein N-phospho-L-histidine.</text>
        <dbReference type="EC" id="2.7.13.3"/>
    </reaction>
</comment>
<sequence length="1071" mass="117619">MSGADDEILELFLVESREHLEDIESDLLAIEEQGAATDAELVNHVFRAIHTIKGAAGFFGLHKIKELSHVMEHLLDLLRKRQLVATPKVISVLLDGADVLRGMINNPDTSNDQEITDLVESIKVCAGGEDEKAQEELNRAVDIKTNDGRVLMQVPFSDFEKAVRDSKGGDHVYLVQYDLFEIEKQNKNALEIINELQDLAYFIDSVLDVEGVGTLADEGDPKLHFYVLLATVMEHDLISHFLELSEKCVFELGEEALGFNIHSVLKKKAAPAPAAPAPEPAPTPQVTAPVEAPANPAASVVPTPPKQAAPAKLEKPAPASTPVPEPAADAAPPKPKRSGKVESYIRVNVLLLDRLMNLAGELVLTRNEMLLNANSRDWELVDRTAQKVNIITSELQEAIMSTRMQAVGVVFNKFHRIVRDLSRSLGKKIRLTVEGEHVELDKTIIEAIGDPMTHLIRNACDHGIEGPEKRIKHGKDETGTLRLSALHEAGLVVIEIADDGGGIPPDAIRDKALRMGLHTMAELEAMSDKEAVKLIFAPGFSTAAQVTDVSGRGVGMDVVHTNLSKLGGTIDIDSAVGRGTTFRIKLPLTLAIIPSLLVSVEGQQFCIPQVNLQELVRIPQSEVKNRIERIGESAVIRLREELLPLVRMRDVLGLDGTFIHPQTGEIRSDRRQNLADRRGSGASETPDDIATPRSKRDRRSDPEGAHNIAVVTANAIRYGLIVDHLMDSAEIVVKPLGRHLKDVPIYAGATILGTGSVAMILDVEGICSHMNLREIPSRREQRRDAVADAAATDVQTFLMISYGGEDLYGIPMELVQRIETADVANVEYTGGRTALKIHGRSLALFSLAEPENRQPRIKTDQFRVIIFRIAGREVGLVVDEIIDIVQQEVEIDPVTHKQIGIFGSAVINDRITLIVDLHGLVRTQVPEWVNEYEKNFTLKEAESKKTALIVEDSPFFMDQVKRYVTEAGYQTITATDGQVALNLLQERGDSVDIVLTDIEMPNMDGFELAEAIRRDPKLSHLPIIAITSIATSTAVAHSKTVGIDDYLIKLDRELIIKRAHHFIENGRAVGA</sequence>
<dbReference type="PANTHER" id="PTHR43395">
    <property type="entry name" value="SENSOR HISTIDINE KINASE CHEA"/>
    <property type="match status" value="1"/>
</dbReference>
<dbReference type="Gene3D" id="2.30.30.40">
    <property type="entry name" value="SH3 Domains"/>
    <property type="match status" value="1"/>
</dbReference>
<dbReference type="PROSITE" id="PS50109">
    <property type="entry name" value="HIS_KIN"/>
    <property type="match status" value="1"/>
</dbReference>
<dbReference type="InterPro" id="IPR051315">
    <property type="entry name" value="Bact_Chemotaxis_CheA"/>
</dbReference>
<dbReference type="PANTHER" id="PTHR43395:SF1">
    <property type="entry name" value="CHEMOTAXIS PROTEIN CHEA"/>
    <property type="match status" value="1"/>
</dbReference>
<dbReference type="Gene3D" id="3.30.565.10">
    <property type="entry name" value="Histidine kinase-like ATPase, C-terminal domain"/>
    <property type="match status" value="1"/>
</dbReference>
<dbReference type="InterPro" id="IPR004358">
    <property type="entry name" value="Sig_transdc_His_kin-like_C"/>
</dbReference>
<dbReference type="EC" id="2.7.13.3" evidence="2"/>
<dbReference type="CDD" id="cd00088">
    <property type="entry name" value="HPT"/>
    <property type="match status" value="1"/>
</dbReference>
<dbReference type="InterPro" id="IPR004105">
    <property type="entry name" value="CheA-like_dim"/>
</dbReference>
<dbReference type="InterPro" id="IPR011006">
    <property type="entry name" value="CheY-like_superfamily"/>
</dbReference>
<dbReference type="InterPro" id="IPR037006">
    <property type="entry name" value="CheA-like_homodim_sf"/>
</dbReference>
<dbReference type="SMART" id="SM00448">
    <property type="entry name" value="REC"/>
    <property type="match status" value="1"/>
</dbReference>
<evidence type="ECO:0000259" key="12">
    <source>
        <dbReference type="PROSITE" id="PS50894"/>
    </source>
</evidence>
<dbReference type="GO" id="GO:0005737">
    <property type="term" value="C:cytoplasm"/>
    <property type="evidence" value="ECO:0007669"/>
    <property type="project" value="InterPro"/>
</dbReference>
<evidence type="ECO:0000259" key="10">
    <source>
        <dbReference type="PROSITE" id="PS50110"/>
    </source>
</evidence>
<dbReference type="PRINTS" id="PR00344">
    <property type="entry name" value="BCTRLSENSOR"/>
</dbReference>
<evidence type="ECO:0000256" key="5">
    <source>
        <dbReference type="ARBA" id="ARBA00022777"/>
    </source>
</evidence>
<dbReference type="Gene3D" id="3.40.50.2300">
    <property type="match status" value="1"/>
</dbReference>
<evidence type="ECO:0000259" key="9">
    <source>
        <dbReference type="PROSITE" id="PS50109"/>
    </source>
</evidence>
<dbReference type="PROSITE" id="PS50110">
    <property type="entry name" value="RESPONSE_REGULATORY"/>
    <property type="match status" value="1"/>
</dbReference>
<feature type="compositionally biased region" description="Low complexity" evidence="8">
    <location>
        <begin position="284"/>
        <end position="294"/>
    </location>
</feature>
<dbReference type="SUPFAM" id="SSF47226">
    <property type="entry name" value="Histidine-containing phosphotransfer domain, HPT domain"/>
    <property type="match status" value="1"/>
</dbReference>
<dbReference type="InterPro" id="IPR005467">
    <property type="entry name" value="His_kinase_dom"/>
</dbReference>
<dbReference type="SUPFAM" id="SSF47384">
    <property type="entry name" value="Homodimeric domain of signal transducing histidine kinase"/>
    <property type="match status" value="1"/>
</dbReference>
<keyword evidence="3 7" id="KW-0597">Phosphoprotein</keyword>
<dbReference type="Pfam" id="PF02518">
    <property type="entry name" value="HATPase_c"/>
    <property type="match status" value="1"/>
</dbReference>
<comment type="caution">
    <text evidence="13">The sequence shown here is derived from an EMBL/GenBank/DDBJ whole genome shotgun (WGS) entry which is preliminary data.</text>
</comment>
<dbReference type="Gene3D" id="1.10.287.560">
    <property type="entry name" value="Histidine kinase CheA-like, homodimeric domain"/>
    <property type="match status" value="1"/>
</dbReference>
<dbReference type="SMART" id="SM00260">
    <property type="entry name" value="CheW"/>
    <property type="match status" value="2"/>
</dbReference>
<evidence type="ECO:0000256" key="6">
    <source>
        <dbReference type="PROSITE-ProRule" id="PRU00110"/>
    </source>
</evidence>
<feature type="domain" description="Histidine kinase" evidence="9">
    <location>
        <begin position="379"/>
        <end position="590"/>
    </location>
</feature>
<evidence type="ECO:0000256" key="2">
    <source>
        <dbReference type="ARBA" id="ARBA00012438"/>
    </source>
</evidence>
<accession>A0A8J7U3W3</accession>
<dbReference type="InterPro" id="IPR036061">
    <property type="entry name" value="CheW-like_dom_sf"/>
</dbReference>
<proteinExistence type="predicted"/>
<dbReference type="InterPro" id="IPR036097">
    <property type="entry name" value="HisK_dim/P_sf"/>
</dbReference>
<keyword evidence="14" id="KW-1185">Reference proteome</keyword>
<dbReference type="GO" id="GO:0006935">
    <property type="term" value="P:chemotaxis"/>
    <property type="evidence" value="ECO:0007669"/>
    <property type="project" value="InterPro"/>
</dbReference>
<dbReference type="InterPro" id="IPR001789">
    <property type="entry name" value="Sig_transdc_resp-reg_receiver"/>
</dbReference>
<feature type="domain" description="CheW-like" evidence="11">
    <location>
        <begin position="592"/>
        <end position="772"/>
    </location>
</feature>
<evidence type="ECO:0000256" key="3">
    <source>
        <dbReference type="ARBA" id="ARBA00022553"/>
    </source>
</evidence>
<evidence type="ECO:0000256" key="1">
    <source>
        <dbReference type="ARBA" id="ARBA00000085"/>
    </source>
</evidence>
<dbReference type="FunFam" id="3.30.565.10:FF:000016">
    <property type="entry name" value="Chemotaxis protein CheA, putative"/>
    <property type="match status" value="1"/>
</dbReference>
<dbReference type="SMART" id="SM01231">
    <property type="entry name" value="H-kinase_dim"/>
    <property type="match status" value="1"/>
</dbReference>
<dbReference type="SMART" id="SM00073">
    <property type="entry name" value="HPT"/>
    <property type="match status" value="1"/>
</dbReference>
<dbReference type="InterPro" id="IPR008207">
    <property type="entry name" value="Sig_transdc_His_kin_Hpt_dom"/>
</dbReference>
<dbReference type="Proteomes" id="UP000664417">
    <property type="component" value="Unassembled WGS sequence"/>
</dbReference>
<dbReference type="InterPro" id="IPR036641">
    <property type="entry name" value="HPT_dom_sf"/>
</dbReference>
<dbReference type="RefSeq" id="WP_207857080.1">
    <property type="nucleotide sequence ID" value="NZ_JAFREP010000003.1"/>
</dbReference>
<dbReference type="GO" id="GO:0000155">
    <property type="term" value="F:phosphorelay sensor kinase activity"/>
    <property type="evidence" value="ECO:0007669"/>
    <property type="project" value="InterPro"/>
</dbReference>
<dbReference type="Gene3D" id="1.20.120.160">
    <property type="entry name" value="HPT domain"/>
    <property type="match status" value="1"/>
</dbReference>
<dbReference type="InterPro" id="IPR036890">
    <property type="entry name" value="HATPase_C_sf"/>
</dbReference>
<feature type="modified residue" description="Phosphohistidine" evidence="6">
    <location>
        <position position="50"/>
    </location>
</feature>
<organism evidence="13 14">
    <name type="scientific">Acanthopleuribacter pedis</name>
    <dbReference type="NCBI Taxonomy" id="442870"/>
    <lineage>
        <taxon>Bacteria</taxon>
        <taxon>Pseudomonadati</taxon>
        <taxon>Acidobacteriota</taxon>
        <taxon>Holophagae</taxon>
        <taxon>Acanthopleuribacterales</taxon>
        <taxon>Acanthopleuribacteraceae</taxon>
        <taxon>Acanthopleuribacter</taxon>
    </lineage>
</organism>
<dbReference type="Pfam" id="PF01584">
    <property type="entry name" value="CheW"/>
    <property type="match status" value="3"/>
</dbReference>
<dbReference type="PROSITE" id="PS50851">
    <property type="entry name" value="CHEW"/>
    <property type="match status" value="2"/>
</dbReference>
<dbReference type="EMBL" id="JAFREP010000003">
    <property type="protein sequence ID" value="MBO1317691.1"/>
    <property type="molecule type" value="Genomic_DNA"/>
</dbReference>
<gene>
    <name evidence="13" type="ORF">J3U88_04400</name>
</gene>
<dbReference type="CDD" id="cd16916">
    <property type="entry name" value="HATPase_CheA-like"/>
    <property type="match status" value="1"/>
</dbReference>
<keyword evidence="5" id="KW-0418">Kinase</keyword>
<dbReference type="InterPro" id="IPR002545">
    <property type="entry name" value="CheW-lke_dom"/>
</dbReference>
<dbReference type="AlphaFoldDB" id="A0A8J7U3W3"/>
<dbReference type="SUPFAM" id="SSF50341">
    <property type="entry name" value="CheW-like"/>
    <property type="match status" value="3"/>
</dbReference>
<dbReference type="SMART" id="SM00387">
    <property type="entry name" value="HATPase_c"/>
    <property type="match status" value="1"/>
</dbReference>
<dbReference type="PROSITE" id="PS50894">
    <property type="entry name" value="HPT"/>
    <property type="match status" value="1"/>
</dbReference>
<evidence type="ECO:0000256" key="8">
    <source>
        <dbReference type="SAM" id="MobiDB-lite"/>
    </source>
</evidence>
<feature type="compositionally biased region" description="Pro residues" evidence="8">
    <location>
        <begin position="273"/>
        <end position="283"/>
    </location>
</feature>
<feature type="domain" description="Response regulatory" evidence="10">
    <location>
        <begin position="946"/>
        <end position="1064"/>
    </location>
</feature>
<protein>
    <recommendedName>
        <fullName evidence="2">histidine kinase</fullName>
        <ecNumber evidence="2">2.7.13.3</ecNumber>
    </recommendedName>
</protein>
<evidence type="ECO:0000313" key="13">
    <source>
        <dbReference type="EMBL" id="MBO1317691.1"/>
    </source>
</evidence>
<feature type="region of interest" description="Disordered" evidence="8">
    <location>
        <begin position="272"/>
        <end position="338"/>
    </location>
</feature>
<feature type="domain" description="CheW-like" evidence="11">
    <location>
        <begin position="794"/>
        <end position="926"/>
    </location>
</feature>
<dbReference type="InterPro" id="IPR003594">
    <property type="entry name" value="HATPase_dom"/>
</dbReference>
<name>A0A8J7U3W3_9BACT</name>
<dbReference type="SUPFAM" id="SSF52172">
    <property type="entry name" value="CheY-like"/>
    <property type="match status" value="1"/>
</dbReference>
<feature type="modified residue" description="4-aspartylphosphate" evidence="7">
    <location>
        <position position="997"/>
    </location>
</feature>
<feature type="region of interest" description="Disordered" evidence="8">
    <location>
        <begin position="665"/>
        <end position="705"/>
    </location>
</feature>
<dbReference type="Pfam" id="PF02895">
    <property type="entry name" value="H-kinase_dim"/>
    <property type="match status" value="1"/>
</dbReference>
<reference evidence="13" key="1">
    <citation type="submission" date="2021-03" db="EMBL/GenBank/DDBJ databases">
        <authorList>
            <person name="Wang G."/>
        </authorList>
    </citation>
    <scope>NUCLEOTIDE SEQUENCE</scope>
    <source>
        <strain evidence="13">KCTC 12899</strain>
    </source>
</reference>